<dbReference type="InterPro" id="IPR036513">
    <property type="entry name" value="STAS_dom_sf"/>
</dbReference>
<dbReference type="InterPro" id="IPR002645">
    <property type="entry name" value="STAS_dom"/>
</dbReference>
<dbReference type="Pfam" id="PF01740">
    <property type="entry name" value="STAS"/>
    <property type="match status" value="1"/>
</dbReference>
<comment type="caution">
    <text evidence="4">The sequence shown here is derived from an EMBL/GenBank/DDBJ whole genome shotgun (WGS) entry which is preliminary data.</text>
</comment>
<organism evidence="4 5">
    <name type="scientific">Sphaerisporangium dianthi</name>
    <dbReference type="NCBI Taxonomy" id="1436120"/>
    <lineage>
        <taxon>Bacteria</taxon>
        <taxon>Bacillati</taxon>
        <taxon>Actinomycetota</taxon>
        <taxon>Actinomycetes</taxon>
        <taxon>Streptosporangiales</taxon>
        <taxon>Streptosporangiaceae</taxon>
        <taxon>Sphaerisporangium</taxon>
    </lineage>
</organism>
<keyword evidence="5" id="KW-1185">Reference proteome</keyword>
<feature type="domain" description="STAS" evidence="3">
    <location>
        <begin position="11"/>
        <end position="120"/>
    </location>
</feature>
<evidence type="ECO:0000313" key="5">
    <source>
        <dbReference type="Proteomes" id="UP001596004"/>
    </source>
</evidence>
<dbReference type="PROSITE" id="PS50801">
    <property type="entry name" value="STAS"/>
    <property type="match status" value="1"/>
</dbReference>
<dbReference type="Proteomes" id="UP001596004">
    <property type="component" value="Unassembled WGS sequence"/>
</dbReference>
<dbReference type="EMBL" id="JBHSFP010000012">
    <property type="protein sequence ID" value="MFC4532997.1"/>
    <property type="molecule type" value="Genomic_DNA"/>
</dbReference>
<evidence type="ECO:0000313" key="4">
    <source>
        <dbReference type="EMBL" id="MFC4532997.1"/>
    </source>
</evidence>
<protein>
    <recommendedName>
        <fullName evidence="2">Anti-sigma factor antagonist</fullName>
    </recommendedName>
</protein>
<proteinExistence type="inferred from homology"/>
<sequence>MSDLHVSTDAARFAAERRGAIGLVTLKGTLDYAVRLTFEEFLDRAFAQCGPDLVIDLLDLDLLDSRSTGLLVNCWKRSREAGGWLGLVAIQRSAARVLWITGLASRIPVYPTLEEALAAAPASVSDD</sequence>
<reference evidence="5" key="1">
    <citation type="journal article" date="2019" name="Int. J. Syst. Evol. Microbiol.">
        <title>The Global Catalogue of Microorganisms (GCM) 10K type strain sequencing project: providing services to taxonomists for standard genome sequencing and annotation.</title>
        <authorList>
            <consortium name="The Broad Institute Genomics Platform"/>
            <consortium name="The Broad Institute Genome Sequencing Center for Infectious Disease"/>
            <person name="Wu L."/>
            <person name="Ma J."/>
        </authorList>
    </citation>
    <scope>NUCLEOTIDE SEQUENCE [LARGE SCALE GENOMIC DNA]</scope>
    <source>
        <strain evidence="5">CGMCC 4.7132</strain>
    </source>
</reference>
<dbReference type="PANTHER" id="PTHR33495:SF2">
    <property type="entry name" value="ANTI-SIGMA FACTOR ANTAGONIST TM_1081-RELATED"/>
    <property type="match status" value="1"/>
</dbReference>
<dbReference type="SUPFAM" id="SSF52091">
    <property type="entry name" value="SpoIIaa-like"/>
    <property type="match status" value="1"/>
</dbReference>
<gene>
    <name evidence="4" type="ORF">ACFO60_19645</name>
</gene>
<accession>A0ABV9CJW5</accession>
<dbReference type="InterPro" id="IPR003658">
    <property type="entry name" value="Anti-sigma_ant"/>
</dbReference>
<evidence type="ECO:0000256" key="1">
    <source>
        <dbReference type="ARBA" id="ARBA00009013"/>
    </source>
</evidence>
<dbReference type="PANTHER" id="PTHR33495">
    <property type="entry name" value="ANTI-SIGMA FACTOR ANTAGONIST TM_1081-RELATED-RELATED"/>
    <property type="match status" value="1"/>
</dbReference>
<name>A0ABV9CJW5_9ACTN</name>
<evidence type="ECO:0000259" key="3">
    <source>
        <dbReference type="PROSITE" id="PS50801"/>
    </source>
</evidence>
<evidence type="ECO:0000256" key="2">
    <source>
        <dbReference type="RuleBase" id="RU003749"/>
    </source>
</evidence>
<dbReference type="NCBIfam" id="TIGR00377">
    <property type="entry name" value="ant_ant_sig"/>
    <property type="match status" value="1"/>
</dbReference>
<comment type="similarity">
    <text evidence="1 2">Belongs to the anti-sigma-factor antagonist family.</text>
</comment>
<dbReference type="Gene3D" id="3.30.750.24">
    <property type="entry name" value="STAS domain"/>
    <property type="match status" value="1"/>
</dbReference>
<dbReference type="RefSeq" id="WP_380841938.1">
    <property type="nucleotide sequence ID" value="NZ_JBHSFP010000012.1"/>
</dbReference>